<comment type="caution">
    <text evidence="1">The sequence shown here is derived from an EMBL/GenBank/DDBJ whole genome shotgun (WGS) entry which is preliminary data.</text>
</comment>
<dbReference type="AlphaFoldDB" id="A0A4R2B729"/>
<dbReference type="EMBL" id="SLVU01000025">
    <property type="protein sequence ID" value="TCN22163.1"/>
    <property type="molecule type" value="Genomic_DNA"/>
</dbReference>
<evidence type="ECO:0000313" key="1">
    <source>
        <dbReference type="EMBL" id="TCN22163.1"/>
    </source>
</evidence>
<accession>A0A4R2B729</accession>
<gene>
    <name evidence="1" type="ORF">EV184_12588</name>
</gene>
<sequence length="71" mass="8062">MSDEQGAKPHYEAGPYVHYCERPDCHKWGSFGFAVGKAAPTWFCFEHRPLDYIAGATKNDRSNLCLRDSPK</sequence>
<proteinExistence type="predicted"/>
<evidence type="ECO:0000313" key="2">
    <source>
        <dbReference type="Proteomes" id="UP000295043"/>
    </source>
</evidence>
<dbReference type="RefSeq" id="WP_165914117.1">
    <property type="nucleotide sequence ID" value="NZ_SLVU01000025.1"/>
</dbReference>
<name>A0A4R2B729_9HYPH</name>
<dbReference type="Proteomes" id="UP000295043">
    <property type="component" value="Unassembled WGS sequence"/>
</dbReference>
<organism evidence="1 2">
    <name type="scientific">Sinorhizobium americanum</name>
    <dbReference type="NCBI Taxonomy" id="194963"/>
    <lineage>
        <taxon>Bacteria</taxon>
        <taxon>Pseudomonadati</taxon>
        <taxon>Pseudomonadota</taxon>
        <taxon>Alphaproteobacteria</taxon>
        <taxon>Hyphomicrobiales</taxon>
        <taxon>Rhizobiaceae</taxon>
        <taxon>Sinorhizobium/Ensifer group</taxon>
        <taxon>Sinorhizobium</taxon>
    </lineage>
</organism>
<reference evidence="1 2" key="1">
    <citation type="submission" date="2019-03" db="EMBL/GenBank/DDBJ databases">
        <title>Genomic Encyclopedia of Type Strains, Phase IV (KMG-V): Genome sequencing to study the core and pangenomes of soil and plant-associated prokaryotes.</title>
        <authorList>
            <person name="Whitman W."/>
        </authorList>
    </citation>
    <scope>NUCLEOTIDE SEQUENCE [LARGE SCALE GENOMIC DNA]</scope>
    <source>
        <strain evidence="1 2">23C40</strain>
    </source>
</reference>
<protein>
    <submittedName>
        <fullName evidence="1">Uncharacterized protein</fullName>
    </submittedName>
</protein>